<dbReference type="STRING" id="398673.A0A2P4ZDV1"/>
<keyword evidence="1" id="KW-0479">Metal-binding</keyword>
<dbReference type="AlphaFoldDB" id="A0A2P4ZDV1"/>
<protein>
    <recommendedName>
        <fullName evidence="5">AN1-type domain-containing protein</fullName>
    </recommendedName>
</protein>
<proteinExistence type="predicted"/>
<dbReference type="InterPro" id="IPR000058">
    <property type="entry name" value="Znf_AN1"/>
</dbReference>
<feature type="domain" description="AN1-type" evidence="5">
    <location>
        <begin position="122"/>
        <end position="171"/>
    </location>
</feature>
<name>A0A2P4ZDV1_9HYPO</name>
<keyword evidence="7" id="KW-1185">Reference proteome</keyword>
<dbReference type="SMART" id="SM00154">
    <property type="entry name" value="ZnF_AN1"/>
    <property type="match status" value="1"/>
</dbReference>
<evidence type="ECO:0000256" key="1">
    <source>
        <dbReference type="ARBA" id="ARBA00022723"/>
    </source>
</evidence>
<dbReference type="Proteomes" id="UP000054821">
    <property type="component" value="Unassembled WGS sequence"/>
</dbReference>
<dbReference type="EMBL" id="JPDN02000037">
    <property type="protein sequence ID" value="PON22485.1"/>
    <property type="molecule type" value="Genomic_DNA"/>
</dbReference>
<comment type="caution">
    <text evidence="6">The sequence shown here is derived from an EMBL/GenBank/DDBJ whole genome shotgun (WGS) entry which is preliminary data.</text>
</comment>
<sequence length="192" mass="21276">MTWGSLVGFPLAGPDAWVVTPLHCAYKASRHSAVRNVADSKFRISFFILISSLPASIFRHSLSAPLPCVLLLLREGVLLGHYFNTPFSPEHSLGCITRHESGLGYIFTALRDLLIFNSPSMPAKKLRCNAKECREAAQRIVGDCTFCNGHFCGKHRLLEDHKCSGLEDCKKQSHARNAAQLEAERTQVIRGV</sequence>
<dbReference type="GO" id="GO:0008270">
    <property type="term" value="F:zinc ion binding"/>
    <property type="evidence" value="ECO:0007669"/>
    <property type="project" value="UniProtKB-KW"/>
</dbReference>
<dbReference type="RefSeq" id="XP_018660567.2">
    <property type="nucleotide sequence ID" value="XM_018806316.2"/>
</dbReference>
<evidence type="ECO:0000313" key="6">
    <source>
        <dbReference type="EMBL" id="PON22485.1"/>
    </source>
</evidence>
<organism evidence="6 7">
    <name type="scientific">Trichoderma gamsii</name>
    <dbReference type="NCBI Taxonomy" id="398673"/>
    <lineage>
        <taxon>Eukaryota</taxon>
        <taxon>Fungi</taxon>
        <taxon>Dikarya</taxon>
        <taxon>Ascomycota</taxon>
        <taxon>Pezizomycotina</taxon>
        <taxon>Sordariomycetes</taxon>
        <taxon>Hypocreomycetidae</taxon>
        <taxon>Hypocreales</taxon>
        <taxon>Hypocreaceae</taxon>
        <taxon>Trichoderma</taxon>
    </lineage>
</organism>
<dbReference type="SUPFAM" id="SSF118310">
    <property type="entry name" value="AN1-like Zinc finger"/>
    <property type="match status" value="1"/>
</dbReference>
<dbReference type="GeneID" id="29986399"/>
<evidence type="ECO:0000256" key="4">
    <source>
        <dbReference type="PROSITE-ProRule" id="PRU00449"/>
    </source>
</evidence>
<evidence type="ECO:0000256" key="3">
    <source>
        <dbReference type="ARBA" id="ARBA00022833"/>
    </source>
</evidence>
<keyword evidence="2 4" id="KW-0863">Zinc-finger</keyword>
<dbReference type="PROSITE" id="PS51039">
    <property type="entry name" value="ZF_AN1"/>
    <property type="match status" value="1"/>
</dbReference>
<dbReference type="Gene3D" id="4.10.1110.10">
    <property type="entry name" value="AN1-like Zinc finger"/>
    <property type="match status" value="1"/>
</dbReference>
<keyword evidence="3" id="KW-0862">Zinc</keyword>
<evidence type="ECO:0000256" key="2">
    <source>
        <dbReference type="ARBA" id="ARBA00022771"/>
    </source>
</evidence>
<accession>A0A2P4ZDV1</accession>
<evidence type="ECO:0000259" key="5">
    <source>
        <dbReference type="PROSITE" id="PS51039"/>
    </source>
</evidence>
<reference evidence="6 7" key="1">
    <citation type="journal article" date="2016" name="Genome Announc.">
        <title>Draft Whole-Genome Sequence of Trichoderma gamsii T6085, a Promising Biocontrol Agent of Fusarium Head Blight on Wheat.</title>
        <authorList>
            <person name="Baroncelli R."/>
            <person name="Zapparata A."/>
            <person name="Piaggeschi G."/>
            <person name="Sarrocco S."/>
            <person name="Vannacci G."/>
        </authorList>
    </citation>
    <scope>NUCLEOTIDE SEQUENCE [LARGE SCALE GENOMIC DNA]</scope>
    <source>
        <strain evidence="6 7">T6085</strain>
    </source>
</reference>
<gene>
    <name evidence="6" type="ORF">TGAM01_v208569</name>
</gene>
<dbReference type="Pfam" id="PF01428">
    <property type="entry name" value="zf-AN1"/>
    <property type="match status" value="1"/>
</dbReference>
<dbReference type="InterPro" id="IPR035896">
    <property type="entry name" value="AN1-like_Znf"/>
</dbReference>
<evidence type="ECO:0000313" key="7">
    <source>
        <dbReference type="Proteomes" id="UP000054821"/>
    </source>
</evidence>